<dbReference type="Gene3D" id="1.10.101.10">
    <property type="entry name" value="PGBD-like superfamily/PGBD"/>
    <property type="match status" value="1"/>
</dbReference>
<dbReference type="InterPro" id="IPR036366">
    <property type="entry name" value="PGBDSf"/>
</dbReference>
<accession>A0A1M5SMN2</accession>
<dbReference type="OrthoDB" id="9805070at2"/>
<dbReference type="InterPro" id="IPR011055">
    <property type="entry name" value="Dup_hybrid_motif"/>
</dbReference>
<dbReference type="AlphaFoldDB" id="A0A1M5SMN2"/>
<dbReference type="Pfam" id="PF01551">
    <property type="entry name" value="Peptidase_M23"/>
    <property type="match status" value="1"/>
</dbReference>
<evidence type="ECO:0000259" key="2">
    <source>
        <dbReference type="Pfam" id="PF01551"/>
    </source>
</evidence>
<proteinExistence type="predicted"/>
<evidence type="ECO:0000313" key="3">
    <source>
        <dbReference type="EMBL" id="SHH39710.1"/>
    </source>
</evidence>
<dbReference type="Pfam" id="PF01471">
    <property type="entry name" value="PG_binding_1"/>
    <property type="match status" value="1"/>
</dbReference>
<dbReference type="InterPro" id="IPR016047">
    <property type="entry name" value="M23ase_b-sheet_dom"/>
</dbReference>
<reference evidence="4" key="1">
    <citation type="submission" date="2016-11" db="EMBL/GenBank/DDBJ databases">
        <authorList>
            <person name="Varghese N."/>
            <person name="Submissions S."/>
        </authorList>
    </citation>
    <scope>NUCLEOTIDE SEQUENCE [LARGE SCALE GENOMIC DNA]</scope>
    <source>
        <strain evidence="4">CGMCC 1.6496</strain>
    </source>
</reference>
<dbReference type="InterPro" id="IPR036365">
    <property type="entry name" value="PGBD-like_sf"/>
</dbReference>
<feature type="domain" description="Peptidoglycan binding-like" evidence="1">
    <location>
        <begin position="196"/>
        <end position="250"/>
    </location>
</feature>
<evidence type="ECO:0000313" key="4">
    <source>
        <dbReference type="Proteomes" id="UP000184079"/>
    </source>
</evidence>
<dbReference type="RefSeq" id="WP_073007795.1">
    <property type="nucleotide sequence ID" value="NZ_FQXD01000006.1"/>
</dbReference>
<dbReference type="SUPFAM" id="SSF47090">
    <property type="entry name" value="PGBD-like"/>
    <property type="match status" value="1"/>
</dbReference>
<name>A0A1M5SMN2_9BACI</name>
<feature type="domain" description="M23ase beta-sheet core" evidence="2">
    <location>
        <begin position="49"/>
        <end position="148"/>
    </location>
</feature>
<keyword evidence="4" id="KW-1185">Reference proteome</keyword>
<dbReference type="SUPFAM" id="SSF51261">
    <property type="entry name" value="Duplicated hybrid motif"/>
    <property type="match status" value="1"/>
</dbReference>
<dbReference type="Gene3D" id="2.70.70.10">
    <property type="entry name" value="Glucose Permease (Domain IIA)"/>
    <property type="match status" value="1"/>
</dbReference>
<sequence length="305" mass="34185">MKKITKLLLTVALILILIPVSPTYKVNAASNFIWPVEGSYTITRGLSSFHNGLDIAKGGTVPIKASAPGKVIYAKYHSSNTAGDYGNLVAIRHSIGGVTYITKYAHMRSSLKVSAGQNISQGTVLGYMGNTGDSTGQHLHFEILKGTTNMWASRSHRVDPLDYLGKSNNSIPKPDLDDWSDFPTIGHKNYSGREAYVELLQGMLHGSGYSSVVGSITGKYNSDTKKAVIHFQRDHGLRTDGVVGKKTWQKFDDYIDRRSSYRVNWNHPARPYEIVFFSTSEKVEWKFWYTDTKQWGNEKFTFWVD</sequence>
<evidence type="ECO:0000259" key="1">
    <source>
        <dbReference type="Pfam" id="PF01471"/>
    </source>
</evidence>
<dbReference type="CDD" id="cd12797">
    <property type="entry name" value="M23_peptidase"/>
    <property type="match status" value="1"/>
</dbReference>
<organism evidence="3 4">
    <name type="scientific">Virgibacillus chiguensis</name>
    <dbReference type="NCBI Taxonomy" id="411959"/>
    <lineage>
        <taxon>Bacteria</taxon>
        <taxon>Bacillati</taxon>
        <taxon>Bacillota</taxon>
        <taxon>Bacilli</taxon>
        <taxon>Bacillales</taxon>
        <taxon>Bacillaceae</taxon>
        <taxon>Virgibacillus</taxon>
    </lineage>
</organism>
<dbReference type="Proteomes" id="UP000184079">
    <property type="component" value="Unassembled WGS sequence"/>
</dbReference>
<dbReference type="InterPro" id="IPR050570">
    <property type="entry name" value="Cell_wall_metabolism_enzyme"/>
</dbReference>
<dbReference type="EMBL" id="FQXD01000006">
    <property type="protein sequence ID" value="SHH39710.1"/>
    <property type="molecule type" value="Genomic_DNA"/>
</dbReference>
<dbReference type="InterPro" id="IPR002477">
    <property type="entry name" value="Peptidoglycan-bd-like"/>
</dbReference>
<protein>
    <submittedName>
        <fullName evidence="3">Putative peptidoglycan binding domain-containing protein</fullName>
    </submittedName>
</protein>
<dbReference type="GO" id="GO:0004222">
    <property type="term" value="F:metalloendopeptidase activity"/>
    <property type="evidence" value="ECO:0007669"/>
    <property type="project" value="TreeGrafter"/>
</dbReference>
<gene>
    <name evidence="3" type="ORF">SAMN05421807_106240</name>
</gene>
<dbReference type="PANTHER" id="PTHR21666:SF270">
    <property type="entry name" value="MUREIN HYDROLASE ACTIVATOR ENVC"/>
    <property type="match status" value="1"/>
</dbReference>
<dbReference type="PANTHER" id="PTHR21666">
    <property type="entry name" value="PEPTIDASE-RELATED"/>
    <property type="match status" value="1"/>
</dbReference>